<accession>A0A316EED9</accession>
<evidence type="ECO:0000313" key="2">
    <source>
        <dbReference type="EMBL" id="PWK27029.1"/>
    </source>
</evidence>
<keyword evidence="3" id="KW-1185">Reference proteome</keyword>
<reference evidence="2 3" key="1">
    <citation type="submission" date="2018-05" db="EMBL/GenBank/DDBJ databases">
        <title>Genomic Encyclopedia of Archaeal and Bacterial Type Strains, Phase II (KMG-II): from individual species to whole genera.</title>
        <authorList>
            <person name="Goeker M."/>
        </authorList>
    </citation>
    <scope>NUCLEOTIDE SEQUENCE [LARGE SCALE GENOMIC DNA]</scope>
    <source>
        <strain evidence="2 3">DSM 22214</strain>
    </source>
</reference>
<keyword evidence="1" id="KW-0472">Membrane</keyword>
<name>A0A316EED9_9BACT</name>
<organism evidence="2 3">
    <name type="scientific">Arcicella aurantiaca</name>
    <dbReference type="NCBI Taxonomy" id="591202"/>
    <lineage>
        <taxon>Bacteria</taxon>
        <taxon>Pseudomonadati</taxon>
        <taxon>Bacteroidota</taxon>
        <taxon>Cytophagia</taxon>
        <taxon>Cytophagales</taxon>
        <taxon>Flectobacillaceae</taxon>
        <taxon>Arcicella</taxon>
    </lineage>
</organism>
<protein>
    <submittedName>
        <fullName evidence="2">Uncharacterized protein</fullName>
    </submittedName>
</protein>
<keyword evidence="1" id="KW-0812">Transmembrane</keyword>
<dbReference type="AlphaFoldDB" id="A0A316EED9"/>
<dbReference type="EMBL" id="QGGO01000008">
    <property type="protein sequence ID" value="PWK27029.1"/>
    <property type="molecule type" value="Genomic_DNA"/>
</dbReference>
<dbReference type="Proteomes" id="UP000245489">
    <property type="component" value="Unassembled WGS sequence"/>
</dbReference>
<gene>
    <name evidence="2" type="ORF">LV89_01841</name>
</gene>
<evidence type="ECO:0000256" key="1">
    <source>
        <dbReference type="SAM" id="Phobius"/>
    </source>
</evidence>
<sequence length="248" mass="26800">MKKTQKIIVGILLFIGAAFAVFYFFIKDKVSISNPLLGNSSSTNNTEITTLAQKISALETDLKNKISAISPVNSTTITGATIHTGAGSPASTLGANKDLYFDTTNGYTFIKIDGGWQYSATGIYDGGSDEYNSELASFLRPASVGAVAQIRDLVYNLIQLKTYPDIAILDGVDYESSQGVAEINIAPVGFETYGEEYILPIYKVINSALMLTINLTGTQASQVFSNQVFPNSMLVPRKVDGEWTYLVV</sequence>
<feature type="transmembrane region" description="Helical" evidence="1">
    <location>
        <begin position="7"/>
        <end position="26"/>
    </location>
</feature>
<dbReference type="RefSeq" id="WP_109742603.1">
    <property type="nucleotide sequence ID" value="NZ_QGGO01000008.1"/>
</dbReference>
<evidence type="ECO:0000313" key="3">
    <source>
        <dbReference type="Proteomes" id="UP000245489"/>
    </source>
</evidence>
<comment type="caution">
    <text evidence="2">The sequence shown here is derived from an EMBL/GenBank/DDBJ whole genome shotgun (WGS) entry which is preliminary data.</text>
</comment>
<proteinExistence type="predicted"/>
<keyword evidence="1" id="KW-1133">Transmembrane helix</keyword>